<proteinExistence type="predicted"/>
<protein>
    <submittedName>
        <fullName evidence="2">Uncharacterized protein</fullName>
    </submittedName>
</protein>
<gene>
    <name evidence="2" type="ORF">MNBD_DELTA01-186</name>
</gene>
<dbReference type="EMBL" id="UOEA01000007">
    <property type="protein sequence ID" value="VAV82267.1"/>
    <property type="molecule type" value="Genomic_DNA"/>
</dbReference>
<dbReference type="AlphaFoldDB" id="A0A3B0QR09"/>
<evidence type="ECO:0000256" key="1">
    <source>
        <dbReference type="SAM" id="MobiDB-lite"/>
    </source>
</evidence>
<evidence type="ECO:0000313" key="2">
    <source>
        <dbReference type="EMBL" id="VAV82267.1"/>
    </source>
</evidence>
<feature type="compositionally biased region" description="Low complexity" evidence="1">
    <location>
        <begin position="100"/>
        <end position="109"/>
    </location>
</feature>
<organism evidence="2">
    <name type="scientific">hydrothermal vent metagenome</name>
    <dbReference type="NCBI Taxonomy" id="652676"/>
    <lineage>
        <taxon>unclassified sequences</taxon>
        <taxon>metagenomes</taxon>
        <taxon>ecological metagenomes</taxon>
    </lineage>
</organism>
<name>A0A3B0QR09_9ZZZZ</name>
<reference evidence="2" key="1">
    <citation type="submission" date="2018-06" db="EMBL/GenBank/DDBJ databases">
        <authorList>
            <person name="Zhirakovskaya E."/>
        </authorList>
    </citation>
    <scope>NUCLEOTIDE SEQUENCE</scope>
</reference>
<accession>A0A3B0QR09</accession>
<dbReference type="NCBIfam" id="NF041621">
    <property type="entry name" value="MXAN_5187_C_dom"/>
    <property type="match status" value="1"/>
</dbReference>
<feature type="region of interest" description="Disordered" evidence="1">
    <location>
        <begin position="83"/>
        <end position="109"/>
    </location>
</feature>
<sequence>MGLEAKIIRLKAEYEQYFQRVLKREPIKLRQEIEKTILRYTGVPINNTSIKFKFSSLSSKFTSYKQYWRRTIRMIEEGTYQRRAEGGGAAPKAPQPVEIPKAAPTAPPRKAGLKDAFDKYLNSRKECGEPTKGVTFEKFQKSITSKQKKLGIEGKAVKVFVKDGKTKVAFVSNKKKGK</sequence>